<dbReference type="SMART" id="SM00487">
    <property type="entry name" value="DEXDc"/>
    <property type="match status" value="1"/>
</dbReference>
<dbReference type="GO" id="GO:0003723">
    <property type="term" value="F:RNA binding"/>
    <property type="evidence" value="ECO:0007669"/>
    <property type="project" value="UniProtKB-UniRule"/>
</dbReference>
<evidence type="ECO:0000256" key="7">
    <source>
        <dbReference type="RuleBase" id="RU365068"/>
    </source>
</evidence>
<dbReference type="PROSITE" id="PS51195">
    <property type="entry name" value="Q_MOTIF"/>
    <property type="match status" value="1"/>
</dbReference>
<evidence type="ECO:0000256" key="1">
    <source>
        <dbReference type="ARBA" id="ARBA00022741"/>
    </source>
</evidence>
<dbReference type="InterPro" id="IPR014014">
    <property type="entry name" value="RNA_helicase_DEAD_Q_motif"/>
</dbReference>
<keyword evidence="3 6" id="KW-0347">Helicase</keyword>
<dbReference type="InterPro" id="IPR011545">
    <property type="entry name" value="DEAD/DEAH_box_helicase_dom"/>
</dbReference>
<keyword evidence="2 6" id="KW-0378">Hydrolase</keyword>
<dbReference type="Gene3D" id="3.40.50.300">
    <property type="entry name" value="P-loop containing nucleotide triphosphate hydrolases"/>
    <property type="match status" value="1"/>
</dbReference>
<dbReference type="OrthoDB" id="10265785at2759"/>
<name>J9DK69_EDHAE</name>
<feature type="domain" description="DEAD-box RNA helicase Q" evidence="9">
    <location>
        <begin position="386"/>
        <end position="414"/>
    </location>
</feature>
<dbReference type="GO" id="GO:0005524">
    <property type="term" value="F:ATP binding"/>
    <property type="evidence" value="ECO:0007669"/>
    <property type="project" value="UniProtKB-UniRule"/>
</dbReference>
<reference evidence="11" key="2">
    <citation type="submission" date="2015-07" db="EMBL/GenBank/DDBJ databases">
        <title>Contrasting host-pathogen interactions and genome evolution in two generalist and specialist microsporidian pathogens of mosquitoes.</title>
        <authorList>
            <consortium name="The Broad Institute Genomics Platform"/>
            <consortium name="The Broad Institute Genome Sequencing Center for Infectious Disease"/>
            <person name="Cuomo C.A."/>
            <person name="Sanscrainte N.D."/>
            <person name="Goldberg J.M."/>
            <person name="Heiman D."/>
            <person name="Young S."/>
            <person name="Zeng Q."/>
            <person name="Becnel J.J."/>
            <person name="Birren B.W."/>
        </authorList>
    </citation>
    <scope>NUCLEOTIDE SEQUENCE [LARGE SCALE GENOMIC DNA]</scope>
    <source>
        <strain evidence="11">USNM 41457</strain>
    </source>
</reference>
<dbReference type="PANTHER" id="PTHR24031">
    <property type="entry name" value="RNA HELICASE"/>
    <property type="match status" value="1"/>
</dbReference>
<proteinExistence type="inferred from homology"/>
<reference evidence="10 11" key="1">
    <citation type="submission" date="2011-08" db="EMBL/GenBank/DDBJ databases">
        <authorList>
            <person name="Liu Z.J."/>
            <person name="Shi F.L."/>
            <person name="Lu J.Q."/>
            <person name="Li M."/>
            <person name="Wang Z.L."/>
        </authorList>
    </citation>
    <scope>NUCLEOTIDE SEQUENCE [LARGE SCALE GENOMIC DNA]</scope>
    <source>
        <strain evidence="10 11">USNM 41457</strain>
    </source>
</reference>
<comment type="function">
    <text evidence="7">RNA helicase.</text>
</comment>
<dbReference type="InterPro" id="IPR027417">
    <property type="entry name" value="P-loop_NTPase"/>
</dbReference>
<evidence type="ECO:0000313" key="11">
    <source>
        <dbReference type="Proteomes" id="UP000003163"/>
    </source>
</evidence>
<evidence type="ECO:0000256" key="4">
    <source>
        <dbReference type="ARBA" id="ARBA00022840"/>
    </source>
</evidence>
<dbReference type="VEuPathDB" id="MicrosporidiaDB:EDEG_00353"/>
<dbReference type="PROSITE" id="PS00039">
    <property type="entry name" value="DEAD_ATP_HELICASE"/>
    <property type="match status" value="1"/>
</dbReference>
<dbReference type="InterPro" id="IPR000629">
    <property type="entry name" value="RNA-helicase_DEAD-box_CS"/>
</dbReference>
<dbReference type="Proteomes" id="UP000003163">
    <property type="component" value="Unassembled WGS sequence"/>
</dbReference>
<evidence type="ECO:0000256" key="2">
    <source>
        <dbReference type="ARBA" id="ARBA00022801"/>
    </source>
</evidence>
<keyword evidence="1 6" id="KW-0547">Nucleotide-binding</keyword>
<evidence type="ECO:0000256" key="3">
    <source>
        <dbReference type="ARBA" id="ARBA00022806"/>
    </source>
</evidence>
<evidence type="ECO:0000313" key="10">
    <source>
        <dbReference type="EMBL" id="EJW01762.1"/>
    </source>
</evidence>
<dbReference type="GO" id="GO:0003724">
    <property type="term" value="F:RNA helicase activity"/>
    <property type="evidence" value="ECO:0007669"/>
    <property type="project" value="UniProtKB-EC"/>
</dbReference>
<organism evidence="10 11">
    <name type="scientific">Edhazardia aedis (strain USNM 41457)</name>
    <name type="common">Microsporidian parasite</name>
    <dbReference type="NCBI Taxonomy" id="1003232"/>
    <lineage>
        <taxon>Eukaryota</taxon>
        <taxon>Fungi</taxon>
        <taxon>Fungi incertae sedis</taxon>
        <taxon>Microsporidia</taxon>
        <taxon>Edhazardia</taxon>
    </lineage>
</organism>
<dbReference type="EMBL" id="AFBI03000004">
    <property type="protein sequence ID" value="EJW01762.1"/>
    <property type="molecule type" value="Genomic_DNA"/>
</dbReference>
<comment type="caution">
    <text evidence="10">The sequence shown here is derived from an EMBL/GenBank/DDBJ whole genome shotgun (WGS) entry which is preliminary data.</text>
</comment>
<dbReference type="PROSITE" id="PS51192">
    <property type="entry name" value="HELICASE_ATP_BIND_1"/>
    <property type="match status" value="1"/>
</dbReference>
<dbReference type="InterPro" id="IPR044742">
    <property type="entry name" value="DEAD/DEAH_RhlB"/>
</dbReference>
<protein>
    <recommendedName>
        <fullName evidence="7">ATP-dependent RNA helicase</fullName>
        <ecNumber evidence="7">3.6.4.13</ecNumber>
    </recommendedName>
</protein>
<dbReference type="SUPFAM" id="SSF52540">
    <property type="entry name" value="P-loop containing nucleoside triphosphate hydrolases"/>
    <property type="match status" value="1"/>
</dbReference>
<keyword evidence="11" id="KW-1185">Reference proteome</keyword>
<evidence type="ECO:0000256" key="6">
    <source>
        <dbReference type="RuleBase" id="RU000492"/>
    </source>
</evidence>
<dbReference type="CDD" id="cd00268">
    <property type="entry name" value="DEADc"/>
    <property type="match status" value="1"/>
</dbReference>
<keyword evidence="7" id="KW-0694">RNA-binding</keyword>
<dbReference type="AlphaFoldDB" id="J9DK69"/>
<evidence type="ECO:0000259" key="8">
    <source>
        <dbReference type="PROSITE" id="PS51192"/>
    </source>
</evidence>
<comment type="catalytic activity">
    <reaction evidence="7">
        <text>ATP + H2O = ADP + phosphate + H(+)</text>
        <dbReference type="Rhea" id="RHEA:13065"/>
        <dbReference type="ChEBI" id="CHEBI:15377"/>
        <dbReference type="ChEBI" id="CHEBI:15378"/>
        <dbReference type="ChEBI" id="CHEBI:30616"/>
        <dbReference type="ChEBI" id="CHEBI:43474"/>
        <dbReference type="ChEBI" id="CHEBI:456216"/>
        <dbReference type="EC" id="3.6.4.13"/>
    </reaction>
</comment>
<dbReference type="InterPro" id="IPR014001">
    <property type="entry name" value="Helicase_ATP-bd"/>
</dbReference>
<comment type="domain">
    <text evidence="7">The Q motif is unique to and characteristic of the DEAD box family of RNA helicases and controls ATP binding and hydrolysis.</text>
</comment>
<dbReference type="STRING" id="1003232.J9DK69"/>
<comment type="similarity">
    <text evidence="6">Belongs to the DEAD box helicase family.</text>
</comment>
<dbReference type="OMA" id="DENHINF"/>
<evidence type="ECO:0000256" key="5">
    <source>
        <dbReference type="PROSITE-ProRule" id="PRU00552"/>
    </source>
</evidence>
<sequence length="615" mass="70597">MKDKQIEITDNLEVNQNEKESKTLKNGNKNANKEFIKAKSQKNLNSNLNNNACNSNQTENAHKEKDLRLAAQEFSETNSPSILNKQKNTKKQVINKANKSPGRANFNSKIIKNKQGINEEQILSIVPEIQTDKVNDKKLNDVNHSSNRLNDKKMEKCDLNVAYNQKFELLCDDLIKTRLTNQKLLVDLQKVGDSTSNNKCMTKQTSENTNFDTKNNLNTLEATDHLSINVNGLKSKDHFSENGKTKNIDDNTNELISYKPCKNENFDEKRSHNSSFNISEDILENESINLTSINSKDSDNVYEANMNKSERIGLNMTARSKIKDENHINFEIEVKEPEKIDPADKKQLLENLLGRLEKTQNKYNINIIQKLHTEILRTTDSYRGDETWESLCLDHKIINSLCNNNFTHPSPVQANTIPLTLEGKDLVVRSKNGTGKTLSFVIPILQHLQQIEADYKNNRVPKSDLYNFALVLEPTRELAFQTGSVFRTVSNSLTHRIISTFGGTNYSDDIAKIERGVAIIVSTPGRILDFIAKNIIKMDKFRLIVIDEADKVLSKDFRVDIEKMVTFFNKNRKMLKRSHKNTKKSKNTLKKQIFTQNKMNNEEMRYKNEKIKTFF</sequence>
<dbReference type="Pfam" id="PF00270">
    <property type="entry name" value="DEAD"/>
    <property type="match status" value="1"/>
</dbReference>
<dbReference type="InParanoid" id="J9DK69"/>
<keyword evidence="4 6" id="KW-0067">ATP-binding</keyword>
<dbReference type="EC" id="3.6.4.13" evidence="7"/>
<evidence type="ECO:0000259" key="9">
    <source>
        <dbReference type="PROSITE" id="PS51195"/>
    </source>
</evidence>
<feature type="short sequence motif" description="Q motif" evidence="5">
    <location>
        <begin position="386"/>
        <end position="414"/>
    </location>
</feature>
<dbReference type="HOGENOM" id="CLU_444112_0_0_1"/>
<feature type="domain" description="Helicase ATP-binding" evidence="8">
    <location>
        <begin position="417"/>
        <end position="599"/>
    </location>
</feature>
<dbReference type="GO" id="GO:0016787">
    <property type="term" value="F:hydrolase activity"/>
    <property type="evidence" value="ECO:0007669"/>
    <property type="project" value="UniProtKB-KW"/>
</dbReference>
<accession>J9DK69</accession>
<gene>
    <name evidence="10" type="ORF">EDEG_00353</name>
</gene>